<accession>A0ABP5ZFU8</accession>
<proteinExistence type="predicted"/>
<dbReference type="PANTHER" id="PTHR35010">
    <property type="entry name" value="BLL4672 PROTEIN-RELATED"/>
    <property type="match status" value="1"/>
</dbReference>
<keyword evidence="4" id="KW-1185">Reference proteome</keyword>
<name>A0ABP5ZFU8_9ACTN</name>
<evidence type="ECO:0000259" key="2">
    <source>
        <dbReference type="SMART" id="SM00530"/>
    </source>
</evidence>
<feature type="region of interest" description="Disordered" evidence="1">
    <location>
        <begin position="34"/>
        <end position="54"/>
    </location>
</feature>
<dbReference type="InterPro" id="IPR010982">
    <property type="entry name" value="Lambda_DNA-bd_dom_sf"/>
</dbReference>
<gene>
    <name evidence="3" type="ORF">GCM10010406_38280</name>
</gene>
<dbReference type="SUPFAM" id="SSF47413">
    <property type="entry name" value="lambda repressor-like DNA-binding domains"/>
    <property type="match status" value="1"/>
</dbReference>
<feature type="region of interest" description="Disordered" evidence="1">
    <location>
        <begin position="277"/>
        <end position="300"/>
    </location>
</feature>
<protein>
    <submittedName>
        <fullName evidence="3">Helix-turn-helix transcriptional regulator</fullName>
    </submittedName>
</protein>
<dbReference type="Gene3D" id="1.10.260.40">
    <property type="entry name" value="lambda repressor-like DNA-binding domains"/>
    <property type="match status" value="1"/>
</dbReference>
<dbReference type="EMBL" id="BAAATA010000024">
    <property type="protein sequence ID" value="GAA2498091.1"/>
    <property type="molecule type" value="Genomic_DNA"/>
</dbReference>
<comment type="caution">
    <text evidence="3">The sequence shown here is derived from an EMBL/GenBank/DDBJ whole genome shotgun (WGS) entry which is preliminary data.</text>
</comment>
<dbReference type="Pfam" id="PF17765">
    <property type="entry name" value="MLTR_LBD"/>
    <property type="match status" value="1"/>
</dbReference>
<dbReference type="InterPro" id="IPR001387">
    <property type="entry name" value="Cro/C1-type_HTH"/>
</dbReference>
<evidence type="ECO:0000313" key="3">
    <source>
        <dbReference type="EMBL" id="GAA2498091.1"/>
    </source>
</evidence>
<dbReference type="Gene3D" id="3.30.450.180">
    <property type="match status" value="1"/>
</dbReference>
<reference evidence="4" key="1">
    <citation type="journal article" date="2019" name="Int. J. Syst. Evol. Microbiol.">
        <title>The Global Catalogue of Microorganisms (GCM) 10K type strain sequencing project: providing services to taxonomists for standard genome sequencing and annotation.</title>
        <authorList>
            <consortium name="The Broad Institute Genomics Platform"/>
            <consortium name="The Broad Institute Genome Sequencing Center for Infectious Disease"/>
            <person name="Wu L."/>
            <person name="Ma J."/>
        </authorList>
    </citation>
    <scope>NUCLEOTIDE SEQUENCE [LARGE SCALE GENOMIC DNA]</scope>
    <source>
        <strain evidence="4">JCM 6307</strain>
    </source>
</reference>
<sequence length="300" mass="32131">MASDAGVMDERARRELASFLRSCRERAGLLEGVVAAGTPDGGPDGGPPRTRGLRPEEVSVLSGLSLTWYTWLEQGRSVAVSEPALRALAAALGLGPRDRAELFRLAGRGRVAERPALPPATAVGADVRLLLDSLVPNPAFVVDRCFDVLAWNRAASALAGGLGPDRPPAELNVLWLVFNEPWMGGLLPDRDAEAARLVAELREVSPLEMDNPRFTELVASLQRTNGLFRDLWNGPDARPAPSAVRRFRHPDTGDLTLTHLRLAVEGTPGHSVVVHLAGPGSPEEGALRRLCDAPAGRGRR</sequence>
<dbReference type="PANTHER" id="PTHR35010:SF2">
    <property type="entry name" value="BLL4672 PROTEIN"/>
    <property type="match status" value="1"/>
</dbReference>
<dbReference type="Proteomes" id="UP001501358">
    <property type="component" value="Unassembled WGS sequence"/>
</dbReference>
<feature type="domain" description="HTH cro/C1-type" evidence="2">
    <location>
        <begin position="19"/>
        <end position="99"/>
    </location>
</feature>
<dbReference type="Pfam" id="PF13560">
    <property type="entry name" value="HTH_31"/>
    <property type="match status" value="1"/>
</dbReference>
<dbReference type="InterPro" id="IPR041413">
    <property type="entry name" value="MLTR_LBD"/>
</dbReference>
<evidence type="ECO:0000256" key="1">
    <source>
        <dbReference type="SAM" id="MobiDB-lite"/>
    </source>
</evidence>
<organism evidence="3 4">
    <name type="scientific">Streptomyces thermolineatus</name>
    <dbReference type="NCBI Taxonomy" id="44033"/>
    <lineage>
        <taxon>Bacteria</taxon>
        <taxon>Bacillati</taxon>
        <taxon>Actinomycetota</taxon>
        <taxon>Actinomycetes</taxon>
        <taxon>Kitasatosporales</taxon>
        <taxon>Streptomycetaceae</taxon>
        <taxon>Streptomyces</taxon>
    </lineage>
</organism>
<evidence type="ECO:0000313" key="4">
    <source>
        <dbReference type="Proteomes" id="UP001501358"/>
    </source>
</evidence>
<dbReference type="RefSeq" id="WP_344384413.1">
    <property type="nucleotide sequence ID" value="NZ_BAAATA010000024.1"/>
</dbReference>
<dbReference type="SMART" id="SM00530">
    <property type="entry name" value="HTH_XRE"/>
    <property type="match status" value="1"/>
</dbReference>